<keyword evidence="3" id="KW-1185">Reference proteome</keyword>
<proteinExistence type="predicted"/>
<dbReference type="SUPFAM" id="SSF53448">
    <property type="entry name" value="Nucleotide-diphospho-sugar transferases"/>
    <property type="match status" value="1"/>
</dbReference>
<dbReference type="Gene3D" id="3.90.550.10">
    <property type="entry name" value="Spore Coat Polysaccharide Biosynthesis Protein SpsA, Chain A"/>
    <property type="match status" value="1"/>
</dbReference>
<dbReference type="HOGENOM" id="CLU_061980_2_2_11"/>
<dbReference type="Proteomes" id="UP000000851">
    <property type="component" value="Chromosome"/>
</dbReference>
<evidence type="ECO:0000313" key="3">
    <source>
        <dbReference type="Proteomes" id="UP000000851"/>
    </source>
</evidence>
<organism evidence="2 3">
    <name type="scientific">Catenulispora acidiphila (strain DSM 44928 / JCM 14897 / NBRC 102108 / NRRL B-24433 / ID139908)</name>
    <dbReference type="NCBI Taxonomy" id="479433"/>
    <lineage>
        <taxon>Bacteria</taxon>
        <taxon>Bacillati</taxon>
        <taxon>Actinomycetota</taxon>
        <taxon>Actinomycetes</taxon>
        <taxon>Catenulisporales</taxon>
        <taxon>Catenulisporaceae</taxon>
        <taxon>Catenulispora</taxon>
    </lineage>
</organism>
<dbReference type="Pfam" id="PF12804">
    <property type="entry name" value="NTP_transf_3"/>
    <property type="match status" value="1"/>
</dbReference>
<evidence type="ECO:0000313" key="2">
    <source>
        <dbReference type="EMBL" id="ACU70801.1"/>
    </source>
</evidence>
<gene>
    <name evidence="2" type="ordered locus">Caci_1881</name>
</gene>
<feature type="domain" description="MobA-like NTP transferase" evidence="1">
    <location>
        <begin position="19"/>
        <end position="173"/>
    </location>
</feature>
<accession>C7QEB0</accession>
<dbReference type="CDD" id="cd04182">
    <property type="entry name" value="GT_2_like_f"/>
    <property type="match status" value="1"/>
</dbReference>
<dbReference type="InParanoid" id="C7QEB0"/>
<dbReference type="KEGG" id="cai:Caci_1881"/>
<sequence>MSAASRRRPSGAAQPPVVGVVLAAGAATRFGGGKAVARFQGERLVDRAVATLTAGGCDRVLVVVGALDVGAVHHAILVLNPDWTTGMGSSLHAGLFAARDAAAVVVTLVDQPLIGAAAVKRLIAAWRDGAPIAVATYDGRRAHPVLFGREAVADVLPTLTGDAGARAFLAERTDVVAVDCTDTGRPDDVDTVEALRRLSP</sequence>
<dbReference type="RefSeq" id="WP_012786095.1">
    <property type="nucleotide sequence ID" value="NC_013131.1"/>
</dbReference>
<dbReference type="AlphaFoldDB" id="C7QEB0"/>
<dbReference type="STRING" id="479433.Caci_1881"/>
<dbReference type="PANTHER" id="PTHR43777:SF1">
    <property type="entry name" value="MOLYBDENUM COFACTOR CYTIDYLYLTRANSFERASE"/>
    <property type="match status" value="1"/>
</dbReference>
<dbReference type="PANTHER" id="PTHR43777">
    <property type="entry name" value="MOLYBDENUM COFACTOR CYTIDYLYLTRANSFERASE"/>
    <property type="match status" value="1"/>
</dbReference>
<dbReference type="InterPro" id="IPR025877">
    <property type="entry name" value="MobA-like_NTP_Trfase"/>
</dbReference>
<dbReference type="GO" id="GO:0016779">
    <property type="term" value="F:nucleotidyltransferase activity"/>
    <property type="evidence" value="ECO:0007669"/>
    <property type="project" value="UniProtKB-ARBA"/>
</dbReference>
<dbReference type="eggNOG" id="COG2068">
    <property type="taxonomic scope" value="Bacteria"/>
</dbReference>
<name>C7QEB0_CATAD</name>
<dbReference type="EMBL" id="CP001700">
    <property type="protein sequence ID" value="ACU70801.1"/>
    <property type="molecule type" value="Genomic_DNA"/>
</dbReference>
<evidence type="ECO:0000259" key="1">
    <source>
        <dbReference type="Pfam" id="PF12804"/>
    </source>
</evidence>
<dbReference type="OrthoDB" id="4427994at2"/>
<protein>
    <recommendedName>
        <fullName evidence="1">MobA-like NTP transferase domain-containing protein</fullName>
    </recommendedName>
</protein>
<reference evidence="2 3" key="1">
    <citation type="journal article" date="2009" name="Stand. Genomic Sci.">
        <title>Complete genome sequence of Catenulispora acidiphila type strain (ID 139908).</title>
        <authorList>
            <person name="Copeland A."/>
            <person name="Lapidus A."/>
            <person name="Glavina Del Rio T."/>
            <person name="Nolan M."/>
            <person name="Lucas S."/>
            <person name="Chen F."/>
            <person name="Tice H."/>
            <person name="Cheng J.F."/>
            <person name="Bruce D."/>
            <person name="Goodwin L."/>
            <person name="Pitluck S."/>
            <person name="Mikhailova N."/>
            <person name="Pati A."/>
            <person name="Ivanova N."/>
            <person name="Mavromatis K."/>
            <person name="Chen A."/>
            <person name="Palaniappan K."/>
            <person name="Chain P."/>
            <person name="Land M."/>
            <person name="Hauser L."/>
            <person name="Chang Y.J."/>
            <person name="Jeffries C.D."/>
            <person name="Chertkov O."/>
            <person name="Brettin T."/>
            <person name="Detter J.C."/>
            <person name="Han C."/>
            <person name="Ali Z."/>
            <person name="Tindall B.J."/>
            <person name="Goker M."/>
            <person name="Bristow J."/>
            <person name="Eisen J.A."/>
            <person name="Markowitz V."/>
            <person name="Hugenholtz P."/>
            <person name="Kyrpides N.C."/>
            <person name="Klenk H.P."/>
        </authorList>
    </citation>
    <scope>NUCLEOTIDE SEQUENCE [LARGE SCALE GENOMIC DNA]</scope>
    <source>
        <strain evidence="3">DSM 44928 / JCM 14897 / NBRC 102108 / NRRL B-24433 / ID139908</strain>
    </source>
</reference>
<dbReference type="InterPro" id="IPR029044">
    <property type="entry name" value="Nucleotide-diphossugar_trans"/>
</dbReference>